<evidence type="ECO:0008006" key="5">
    <source>
        <dbReference type="Google" id="ProtNLM"/>
    </source>
</evidence>
<keyword evidence="2" id="KW-0732">Signal</keyword>
<dbReference type="RefSeq" id="WP_344679291.1">
    <property type="nucleotide sequence ID" value="NZ_BAAAUX010000011.1"/>
</dbReference>
<reference evidence="3 4" key="1">
    <citation type="journal article" date="2019" name="Int. J. Syst. Evol. Microbiol.">
        <title>The Global Catalogue of Microorganisms (GCM) 10K type strain sequencing project: providing services to taxonomists for standard genome sequencing and annotation.</title>
        <authorList>
            <consortium name="The Broad Institute Genomics Platform"/>
            <consortium name="The Broad Institute Genome Sequencing Center for Infectious Disease"/>
            <person name="Wu L."/>
            <person name="Ma J."/>
        </authorList>
    </citation>
    <scope>NUCLEOTIDE SEQUENCE [LARGE SCALE GENOMIC DNA]</scope>
    <source>
        <strain evidence="3 4">JCM 9383</strain>
    </source>
</reference>
<feature type="region of interest" description="Disordered" evidence="1">
    <location>
        <begin position="122"/>
        <end position="157"/>
    </location>
</feature>
<feature type="compositionally biased region" description="Pro residues" evidence="1">
    <location>
        <begin position="29"/>
        <end position="48"/>
    </location>
</feature>
<dbReference type="Proteomes" id="UP001500979">
    <property type="component" value="Unassembled WGS sequence"/>
</dbReference>
<feature type="compositionally biased region" description="Gly residues" evidence="1">
    <location>
        <begin position="142"/>
        <end position="151"/>
    </location>
</feature>
<protein>
    <recommendedName>
        <fullName evidence="5">Lipoprotein</fullName>
    </recommendedName>
</protein>
<dbReference type="PROSITE" id="PS51257">
    <property type="entry name" value="PROKAR_LIPOPROTEIN"/>
    <property type="match status" value="1"/>
</dbReference>
<gene>
    <name evidence="3" type="ORF">GCM10010470_20240</name>
</gene>
<proteinExistence type="predicted"/>
<comment type="caution">
    <text evidence="3">The sequence shown here is derived from an EMBL/GenBank/DDBJ whole genome shotgun (WGS) entry which is preliminary data.</text>
</comment>
<name>A0ABN3VA27_9PSEU</name>
<evidence type="ECO:0000256" key="2">
    <source>
        <dbReference type="SAM" id="SignalP"/>
    </source>
</evidence>
<feature type="chain" id="PRO_5046097776" description="Lipoprotein" evidence="2">
    <location>
        <begin position="21"/>
        <end position="157"/>
    </location>
</feature>
<accession>A0ABN3VA27</accession>
<feature type="signal peptide" evidence="2">
    <location>
        <begin position="1"/>
        <end position="20"/>
    </location>
</feature>
<dbReference type="EMBL" id="BAAAUX010000011">
    <property type="protein sequence ID" value="GAA2785971.1"/>
    <property type="molecule type" value="Genomic_DNA"/>
</dbReference>
<evidence type="ECO:0000313" key="3">
    <source>
        <dbReference type="EMBL" id="GAA2785971.1"/>
    </source>
</evidence>
<evidence type="ECO:0000256" key="1">
    <source>
        <dbReference type="SAM" id="MobiDB-lite"/>
    </source>
</evidence>
<feature type="region of interest" description="Disordered" evidence="1">
    <location>
        <begin position="22"/>
        <end position="84"/>
    </location>
</feature>
<organism evidence="3 4">
    <name type="scientific">Saccharopolyspora taberi</name>
    <dbReference type="NCBI Taxonomy" id="60895"/>
    <lineage>
        <taxon>Bacteria</taxon>
        <taxon>Bacillati</taxon>
        <taxon>Actinomycetota</taxon>
        <taxon>Actinomycetes</taxon>
        <taxon>Pseudonocardiales</taxon>
        <taxon>Pseudonocardiaceae</taxon>
        <taxon>Saccharopolyspora</taxon>
    </lineage>
</organism>
<keyword evidence="4" id="KW-1185">Reference proteome</keyword>
<sequence>MSVLRLVPWVAAAYALSACASGASSTVTPSPPTSSPRPAPPPITPAPDPGDYQDYVAVCVDSSTQQRIDDEECQDSPTEVSDPGSHPGVGAWWYYYSTIGGGYAAPVGSKVFGGSFITPTSKSGAQPVIGRQGSVPVSGGTIARGGFGGRPGTTTGT</sequence>
<evidence type="ECO:0000313" key="4">
    <source>
        <dbReference type="Proteomes" id="UP001500979"/>
    </source>
</evidence>